<accession>A0A1E1KHU9</accession>
<keyword evidence="4" id="KW-1185">Reference proteome</keyword>
<organism evidence="3 4">
    <name type="scientific">Rhynchosporium agropyri</name>
    <dbReference type="NCBI Taxonomy" id="914238"/>
    <lineage>
        <taxon>Eukaryota</taxon>
        <taxon>Fungi</taxon>
        <taxon>Dikarya</taxon>
        <taxon>Ascomycota</taxon>
        <taxon>Pezizomycotina</taxon>
        <taxon>Leotiomycetes</taxon>
        <taxon>Helotiales</taxon>
        <taxon>Ploettnerulaceae</taxon>
        <taxon>Rhynchosporium</taxon>
    </lineage>
</organism>
<dbReference type="Proteomes" id="UP000178912">
    <property type="component" value="Unassembled WGS sequence"/>
</dbReference>
<evidence type="ECO:0000313" key="3">
    <source>
        <dbReference type="EMBL" id="CZS97616.1"/>
    </source>
</evidence>
<proteinExistence type="predicted"/>
<evidence type="ECO:0000313" key="4">
    <source>
        <dbReference type="Proteomes" id="UP000178912"/>
    </source>
</evidence>
<protein>
    <submittedName>
        <fullName evidence="3">Uncharacterized protein</fullName>
    </submittedName>
</protein>
<keyword evidence="2" id="KW-1133">Transmembrane helix</keyword>
<evidence type="ECO:0000256" key="1">
    <source>
        <dbReference type="SAM" id="MobiDB-lite"/>
    </source>
</evidence>
<feature type="region of interest" description="Disordered" evidence="1">
    <location>
        <begin position="19"/>
        <end position="53"/>
    </location>
</feature>
<reference evidence="4" key="1">
    <citation type="submission" date="2016-03" db="EMBL/GenBank/DDBJ databases">
        <authorList>
            <person name="Guldener U."/>
        </authorList>
    </citation>
    <scope>NUCLEOTIDE SEQUENCE [LARGE SCALE GENOMIC DNA]</scope>
    <source>
        <strain evidence="4">04CH-RAC-A.6.1</strain>
    </source>
</reference>
<keyword evidence="2" id="KW-0812">Transmembrane</keyword>
<dbReference type="EMBL" id="FJUX01000033">
    <property type="protein sequence ID" value="CZS97616.1"/>
    <property type="molecule type" value="Genomic_DNA"/>
</dbReference>
<name>A0A1E1KHU9_9HELO</name>
<feature type="transmembrane region" description="Helical" evidence="2">
    <location>
        <begin position="67"/>
        <end position="90"/>
    </location>
</feature>
<sequence length="100" mass="10858">MTKLSSKTDGSLLPLYTMPSLLSRTPSSSPPPCSPSPSMDLDPSDSSSKLESSRLAEERCRNNKRKALICIFLAVMLLLVLPLAVFSVVVSKAPEDKYSQ</sequence>
<evidence type="ECO:0000256" key="2">
    <source>
        <dbReference type="SAM" id="Phobius"/>
    </source>
</evidence>
<dbReference type="AlphaFoldDB" id="A0A1E1KHU9"/>
<feature type="compositionally biased region" description="Low complexity" evidence="1">
    <location>
        <begin position="36"/>
        <end position="50"/>
    </location>
</feature>
<keyword evidence="2" id="KW-0472">Membrane</keyword>
<gene>
    <name evidence="3" type="ORF">RAG0_06602</name>
</gene>